<evidence type="ECO:0000313" key="8">
    <source>
        <dbReference type="Proteomes" id="UP000736328"/>
    </source>
</evidence>
<evidence type="ECO:0000256" key="5">
    <source>
        <dbReference type="ARBA" id="ARBA00023014"/>
    </source>
</evidence>
<dbReference type="SUPFAM" id="SSF54862">
    <property type="entry name" value="4Fe-4S ferredoxins"/>
    <property type="match status" value="1"/>
</dbReference>
<dbReference type="GO" id="GO:0003954">
    <property type="term" value="F:NADH dehydrogenase activity"/>
    <property type="evidence" value="ECO:0007669"/>
    <property type="project" value="TreeGrafter"/>
</dbReference>
<organism evidence="7 8">
    <name type="scientific">candidate division TA06 bacterium</name>
    <dbReference type="NCBI Taxonomy" id="2250710"/>
    <lineage>
        <taxon>Bacteria</taxon>
        <taxon>Bacteria division TA06</taxon>
    </lineage>
</organism>
<dbReference type="Pfam" id="PF14697">
    <property type="entry name" value="Fer4_21"/>
    <property type="match status" value="1"/>
</dbReference>
<accession>A0A933I9C8</accession>
<keyword evidence="5" id="KW-0411">Iron-sulfur</keyword>
<evidence type="ECO:0000256" key="4">
    <source>
        <dbReference type="ARBA" id="ARBA00023004"/>
    </source>
</evidence>
<protein>
    <submittedName>
        <fullName evidence="7">4Fe-4S dicluster domain-containing protein</fullName>
    </submittedName>
</protein>
<evidence type="ECO:0000313" key="7">
    <source>
        <dbReference type="EMBL" id="MBI4726104.1"/>
    </source>
</evidence>
<dbReference type="PROSITE" id="PS51379">
    <property type="entry name" value="4FE4S_FER_2"/>
    <property type="match status" value="2"/>
</dbReference>
<evidence type="ECO:0000259" key="6">
    <source>
        <dbReference type="PROSITE" id="PS51379"/>
    </source>
</evidence>
<feature type="domain" description="4Fe-4S ferredoxin-type" evidence="6">
    <location>
        <begin position="71"/>
        <end position="100"/>
    </location>
</feature>
<evidence type="ECO:0000256" key="2">
    <source>
        <dbReference type="ARBA" id="ARBA00022723"/>
    </source>
</evidence>
<keyword evidence="1" id="KW-0004">4Fe-4S</keyword>
<dbReference type="PANTHER" id="PTHR10849:SF35">
    <property type="entry name" value="FORMATE HYDROGENLYASE SUBUNIT 6-RELATED"/>
    <property type="match status" value="1"/>
</dbReference>
<evidence type="ECO:0000256" key="3">
    <source>
        <dbReference type="ARBA" id="ARBA00022737"/>
    </source>
</evidence>
<gene>
    <name evidence="7" type="ORF">HY768_02575</name>
</gene>
<dbReference type="GO" id="GO:0016020">
    <property type="term" value="C:membrane"/>
    <property type="evidence" value="ECO:0007669"/>
    <property type="project" value="InterPro"/>
</dbReference>
<dbReference type="Gene3D" id="3.30.70.3270">
    <property type="match status" value="1"/>
</dbReference>
<dbReference type="InterPro" id="IPR017896">
    <property type="entry name" value="4Fe4S_Fe-S-bd"/>
</dbReference>
<dbReference type="AlphaFoldDB" id="A0A933I9C8"/>
<keyword evidence="4" id="KW-0408">Iron</keyword>
<dbReference type="GO" id="GO:0009060">
    <property type="term" value="P:aerobic respiration"/>
    <property type="evidence" value="ECO:0007669"/>
    <property type="project" value="TreeGrafter"/>
</dbReference>
<sequence>MILSKIKEAIICFKNLRVTFPYPLKRNIEALPVEGFRGKLTIDVSKCIGCAGCANVCPSRLIIITDKKAVRRLDFYLERCTYCGRCAEVCPEKAITMTQEFETATDDVHNDLHISAEVYMGTCQRCGRCFETQTILDKMMTVGFRNNQTTE</sequence>
<keyword evidence="2" id="KW-0479">Metal-binding</keyword>
<comment type="caution">
    <text evidence="7">The sequence shown here is derived from an EMBL/GenBank/DDBJ whole genome shotgun (WGS) entry which is preliminary data.</text>
</comment>
<reference evidence="7" key="1">
    <citation type="submission" date="2020-07" db="EMBL/GenBank/DDBJ databases">
        <title>Huge and variable diversity of episymbiotic CPR bacteria and DPANN archaea in groundwater ecosystems.</title>
        <authorList>
            <person name="He C.Y."/>
            <person name="Keren R."/>
            <person name="Whittaker M."/>
            <person name="Farag I.F."/>
            <person name="Doudna J."/>
            <person name="Cate J.H.D."/>
            <person name="Banfield J.F."/>
        </authorList>
    </citation>
    <scope>NUCLEOTIDE SEQUENCE</scope>
    <source>
        <strain evidence="7">NC_groundwater_1520_Pr4_B-0.1um_53_5</strain>
    </source>
</reference>
<dbReference type="GO" id="GO:0051539">
    <property type="term" value="F:4 iron, 4 sulfur cluster binding"/>
    <property type="evidence" value="ECO:0007669"/>
    <property type="project" value="UniProtKB-KW"/>
</dbReference>
<dbReference type="EMBL" id="JACQXR010000032">
    <property type="protein sequence ID" value="MBI4726104.1"/>
    <property type="molecule type" value="Genomic_DNA"/>
</dbReference>
<evidence type="ECO:0000256" key="1">
    <source>
        <dbReference type="ARBA" id="ARBA00022485"/>
    </source>
</evidence>
<dbReference type="InterPro" id="IPR010226">
    <property type="entry name" value="NADH_quinone_OxRdtase_chainI"/>
</dbReference>
<feature type="domain" description="4Fe-4S ferredoxin-type" evidence="6">
    <location>
        <begin position="38"/>
        <end position="67"/>
    </location>
</feature>
<dbReference type="Proteomes" id="UP000736328">
    <property type="component" value="Unassembled WGS sequence"/>
</dbReference>
<name>A0A933I9C8_UNCT6</name>
<dbReference type="PROSITE" id="PS00198">
    <property type="entry name" value="4FE4S_FER_1"/>
    <property type="match status" value="1"/>
</dbReference>
<keyword evidence="3" id="KW-0677">Repeat</keyword>
<proteinExistence type="predicted"/>
<dbReference type="GO" id="GO:0046872">
    <property type="term" value="F:metal ion binding"/>
    <property type="evidence" value="ECO:0007669"/>
    <property type="project" value="UniProtKB-KW"/>
</dbReference>
<dbReference type="InterPro" id="IPR017900">
    <property type="entry name" value="4Fe4S_Fe_S_CS"/>
</dbReference>
<dbReference type="PANTHER" id="PTHR10849">
    <property type="entry name" value="NADH DEHYDROGENASE UBIQUINONE IRON-SULFUR PROTEIN 8, MITOCHONDRIAL"/>
    <property type="match status" value="1"/>
</dbReference>